<protein>
    <submittedName>
        <fullName evidence="3">Epithelial stromal interaction 1</fullName>
    </submittedName>
</protein>
<feature type="region of interest" description="Disordered" evidence="2">
    <location>
        <begin position="1"/>
        <end position="59"/>
    </location>
</feature>
<accession>A0A2I3LJ61</accession>
<proteinExistence type="predicted"/>
<dbReference type="Bgee" id="ENSPANG00000012981">
    <property type="expression patterns" value="Expressed in mesenteric lymph node and 62 other cell types or tissues"/>
</dbReference>
<dbReference type="Proteomes" id="UP000028761">
    <property type="component" value="Chromosome 15"/>
</dbReference>
<reference evidence="3" key="3">
    <citation type="submission" date="2025-09" db="UniProtKB">
        <authorList>
            <consortium name="Ensembl"/>
        </authorList>
    </citation>
    <scope>IDENTIFICATION</scope>
</reference>
<reference evidence="3" key="2">
    <citation type="submission" date="2025-08" db="UniProtKB">
        <authorList>
            <consortium name="Ensembl"/>
        </authorList>
    </citation>
    <scope>IDENTIFICATION</scope>
</reference>
<evidence type="ECO:0000313" key="4">
    <source>
        <dbReference type="Proteomes" id="UP000028761"/>
    </source>
</evidence>
<dbReference type="AlphaFoldDB" id="A0A2I3LJ61"/>
<dbReference type="GeneTree" id="ENSGT00390000013820"/>
<organism evidence="3 4">
    <name type="scientific">Papio anubis</name>
    <name type="common">Olive baboon</name>
    <dbReference type="NCBI Taxonomy" id="9555"/>
    <lineage>
        <taxon>Eukaryota</taxon>
        <taxon>Metazoa</taxon>
        <taxon>Chordata</taxon>
        <taxon>Craniata</taxon>
        <taxon>Vertebrata</taxon>
        <taxon>Euteleostomi</taxon>
        <taxon>Mammalia</taxon>
        <taxon>Eutheria</taxon>
        <taxon>Euarchontoglires</taxon>
        <taxon>Primates</taxon>
        <taxon>Haplorrhini</taxon>
        <taxon>Catarrhini</taxon>
        <taxon>Cercopithecidae</taxon>
        <taxon>Cercopithecinae</taxon>
        <taxon>Papio</taxon>
    </lineage>
</organism>
<dbReference type="InterPro" id="IPR026185">
    <property type="entry name" value="EPSTI1"/>
</dbReference>
<evidence type="ECO:0000313" key="3">
    <source>
        <dbReference type="Ensembl" id="ENSPANP00000023467.2"/>
    </source>
</evidence>
<reference evidence="3 4" key="1">
    <citation type="submission" date="2012-03" db="EMBL/GenBank/DDBJ databases">
        <title>Whole Genome Assembly of Papio anubis.</title>
        <authorList>
            <person name="Liu Y.L."/>
            <person name="Abraham K.A."/>
            <person name="Akbar H.A."/>
            <person name="Ali S.A."/>
            <person name="Anosike U.A."/>
            <person name="Aqrawi P.A."/>
            <person name="Arias F.A."/>
            <person name="Attaway T.A."/>
            <person name="Awwad R.A."/>
            <person name="Babu C.B."/>
            <person name="Bandaranaike D.B."/>
            <person name="Battles P.B."/>
            <person name="Bell A.B."/>
            <person name="Beltran B.B."/>
            <person name="Berhane-Mersha D.B."/>
            <person name="Bess C.B."/>
            <person name="Bickham C.B."/>
            <person name="Bolden T.B."/>
            <person name="Carter K.C."/>
            <person name="Chau D.C."/>
            <person name="Chavez A.C."/>
            <person name="Clerc-Blankenburg K.C."/>
            <person name="Coyle M.C."/>
            <person name="Dao M.D."/>
            <person name="Davila M.L.D."/>
            <person name="Davy-Carroll L.D."/>
            <person name="Denson S.D."/>
            <person name="Dinh H.D."/>
            <person name="Fernandez S.F."/>
            <person name="Fernando P.F."/>
            <person name="Forbes L.F."/>
            <person name="Francis C.F."/>
            <person name="Francisco L.F."/>
            <person name="Fu Q.F."/>
            <person name="Garcia-Iii R.G."/>
            <person name="Garrett T.G."/>
            <person name="Gross S.G."/>
            <person name="Gubbala S.G."/>
            <person name="Hirani K.H."/>
            <person name="Hogues M.H."/>
            <person name="Hollins B.H."/>
            <person name="Jackson L.J."/>
            <person name="Javaid M.J."/>
            <person name="Jhangiani S.J."/>
            <person name="Johnson A.J."/>
            <person name="Johnson B.J."/>
            <person name="Jones J.J."/>
            <person name="Joshi V.J."/>
            <person name="Kalu J.K."/>
            <person name="Khan N.K."/>
            <person name="Korchina V.K."/>
            <person name="Kovar C.K."/>
            <person name="Lago L.L."/>
            <person name="Lara F.L."/>
            <person name="Le T.-K.L."/>
            <person name="Lee S.L."/>
            <person name="Legall-Iii F.L."/>
            <person name="Lemon S.L."/>
            <person name="Liu J.L."/>
            <person name="Liu Y.-S.L."/>
            <person name="Liyanage D.L."/>
            <person name="Lopez J.L."/>
            <person name="Lorensuhewa L.L."/>
            <person name="Mata R.M."/>
            <person name="Mathew T.M."/>
            <person name="Mercado C.M."/>
            <person name="Mercado I.M."/>
            <person name="Morales K.M."/>
            <person name="Morgan M.M."/>
            <person name="Munidasa M.M."/>
            <person name="Ngo D.N."/>
            <person name="Nguyen L.N."/>
            <person name="Nguyen T.N."/>
            <person name="Nguyen N.N."/>
            <person name="Obregon M.O."/>
            <person name="Okwuonu G.O."/>
            <person name="Ongeri F.O."/>
            <person name="Onwere C.O."/>
            <person name="Osifeso I.O."/>
            <person name="Parra A.P."/>
            <person name="Patil S.P."/>
            <person name="Perez A.P."/>
            <person name="Perez Y.P."/>
            <person name="Pham C.P."/>
            <person name="Pu L.-L.P."/>
            <person name="Puazo M.P."/>
            <person name="Quiroz J.Q."/>
            <person name="Rouhana J.R."/>
            <person name="Ruiz M.R."/>
            <person name="Ruiz S.-J.R."/>
            <person name="Saada N.S."/>
            <person name="Santibanez J.S."/>
            <person name="Scheel M.S."/>
            <person name="Schneider B.S."/>
            <person name="Simmons D.S."/>
            <person name="Sisson I.S."/>
            <person name="Tang L.-Y.T."/>
            <person name="Thornton R.T."/>
            <person name="Tisius J.T."/>
            <person name="Toledanes G.T."/>
            <person name="Trejos Z.T."/>
            <person name="Usmani K.U."/>
            <person name="Varghese R.V."/>
            <person name="Vattathil S.V."/>
            <person name="Vee V.V."/>
            <person name="Walker D.W."/>
            <person name="Weissenberger G.W."/>
            <person name="White C.W."/>
            <person name="Williams A.W."/>
            <person name="Woodworth J.W."/>
            <person name="Wright R.W."/>
            <person name="Zhu Y.Z."/>
            <person name="Han Y.H."/>
            <person name="Newsham I.N."/>
            <person name="Nazareth L.N."/>
            <person name="Worley K.W."/>
            <person name="Muzny D.M."/>
            <person name="Rogers J.R."/>
            <person name="Gibbs R.G."/>
        </authorList>
    </citation>
    <scope>NUCLEOTIDE SEQUENCE [LARGE SCALE GENOMIC DNA]</scope>
</reference>
<evidence type="ECO:0000256" key="1">
    <source>
        <dbReference type="SAM" id="Coils"/>
    </source>
</evidence>
<keyword evidence="4" id="KW-1185">Reference proteome</keyword>
<dbReference type="ExpressionAtlas" id="A0A2I3LJ61">
    <property type="expression patterns" value="baseline"/>
</dbReference>
<keyword evidence="1" id="KW-0175">Coiled coil</keyword>
<sequence length="342" mass="40012">MYTRSRVVSSGLGASPASRPTRDPRGPYGRHGELGPLEDRRQGLEAAPESPSRESIVHAGQRHTSAYTLIAPNVNRRNQIQRIAEQELANLEKWKEQNRAKPVHLVPRRLGGSQSETEVRQKQQLQLMQSKYQQKLKREESVRIKKEAEEAELQKMKAIQREKSNKLEEKKRLQENLRREAFREHQQYKTTEFLSKLNVESPDRSACQSAVCGPQSSTWARIWAYRDSLRAEENRKLQKMKDEQHQKSELLELKRQQQEEERAKVQQTEHRRVYEKILTPIWPSSTDLEKPHEMLFLKVILFSFTVFTLISTAHTLDRAVRSDWLLPVLIYACLEELITELM</sequence>
<dbReference type="STRING" id="9555.ENSPANP00000023467"/>
<feature type="coiled-coil region" evidence="1">
    <location>
        <begin position="141"/>
        <end position="184"/>
    </location>
</feature>
<evidence type="ECO:0000256" key="2">
    <source>
        <dbReference type="SAM" id="MobiDB-lite"/>
    </source>
</evidence>
<dbReference type="Ensembl" id="ENSPANT00000057364.2">
    <property type="protein sequence ID" value="ENSPANP00000023467.2"/>
    <property type="gene ID" value="ENSPANG00000012981.3"/>
</dbReference>
<gene>
    <name evidence="3" type="primary">EPSTI1</name>
</gene>
<name>A0A2I3LJ61_PAPAN</name>
<feature type="coiled-coil region" evidence="1">
    <location>
        <begin position="240"/>
        <end position="271"/>
    </location>
</feature>
<feature type="compositionally biased region" description="Basic and acidic residues" evidence="2">
    <location>
        <begin position="20"/>
        <end position="43"/>
    </location>
</feature>
<dbReference type="PANTHER" id="PTHR22529">
    <property type="entry name" value="EPITHELIAL-STROMAL INTERACTION PROTEIN 1"/>
    <property type="match status" value="1"/>
</dbReference>
<dbReference type="PANTHER" id="PTHR22529:SF1">
    <property type="entry name" value="EPITHELIAL-STROMAL INTERACTION PROTEIN 1"/>
    <property type="match status" value="1"/>
</dbReference>